<evidence type="ECO:0000256" key="5">
    <source>
        <dbReference type="SAM" id="MobiDB-lite"/>
    </source>
</evidence>
<dbReference type="GeneID" id="96624496"/>
<feature type="chain" id="PRO_5028932092" evidence="7">
    <location>
        <begin position="30"/>
        <end position="185"/>
    </location>
</feature>
<keyword evidence="10" id="KW-1185">Reference proteome</keyword>
<dbReference type="Pfam" id="PF04234">
    <property type="entry name" value="CopC"/>
    <property type="match status" value="1"/>
</dbReference>
<dbReference type="Gene3D" id="2.60.40.1220">
    <property type="match status" value="1"/>
</dbReference>
<dbReference type="AlphaFoldDB" id="A0A7H2BCS2"/>
<protein>
    <submittedName>
        <fullName evidence="9">Copper resistance protein CopC</fullName>
    </submittedName>
</protein>
<feature type="signal peptide" evidence="7">
    <location>
        <begin position="1"/>
        <end position="29"/>
    </location>
</feature>
<dbReference type="PANTHER" id="PTHR34820">
    <property type="entry name" value="INNER MEMBRANE PROTEIN YEBZ"/>
    <property type="match status" value="1"/>
</dbReference>
<feature type="transmembrane region" description="Helical" evidence="6">
    <location>
        <begin position="161"/>
        <end position="180"/>
    </location>
</feature>
<dbReference type="SUPFAM" id="SSF81296">
    <property type="entry name" value="E set domains"/>
    <property type="match status" value="1"/>
</dbReference>
<dbReference type="InterPro" id="IPR032694">
    <property type="entry name" value="CopC/D"/>
</dbReference>
<evidence type="ECO:0000256" key="7">
    <source>
        <dbReference type="SAM" id="SignalP"/>
    </source>
</evidence>
<name>A0A7H2BCS2_9MICC</name>
<dbReference type="GO" id="GO:0005507">
    <property type="term" value="F:copper ion binding"/>
    <property type="evidence" value="ECO:0007669"/>
    <property type="project" value="InterPro"/>
</dbReference>
<dbReference type="RefSeq" id="WP_190724353.1">
    <property type="nucleotide sequence ID" value="NZ_CP061539.1"/>
</dbReference>
<evidence type="ECO:0000313" key="10">
    <source>
        <dbReference type="Proteomes" id="UP000516404"/>
    </source>
</evidence>
<dbReference type="InterPro" id="IPR014756">
    <property type="entry name" value="Ig_E-set"/>
</dbReference>
<evidence type="ECO:0000256" key="1">
    <source>
        <dbReference type="ARBA" id="ARBA00004196"/>
    </source>
</evidence>
<dbReference type="KEGG" id="rter:IDM49_09615"/>
<sequence>MSSQTKPRNILIALFFAFFALLGMSPAQAHDELVSSDPAADASLQSTPQEITLTYSAEIMEIGNEVRVTNSAGDVVSDGDAKTEGRDVVQNIKSSDATDETYTVTWRVVSSDGHPIQGEYKFTVGNGAQAGSSAQPSETAASAEAASENADAKTGFTPLNIGIFAVAALAVLGVLATVLAKNRKR</sequence>
<evidence type="ECO:0000256" key="3">
    <source>
        <dbReference type="ARBA" id="ARBA00022729"/>
    </source>
</evidence>
<dbReference type="GO" id="GO:0030313">
    <property type="term" value="C:cell envelope"/>
    <property type="evidence" value="ECO:0007669"/>
    <property type="project" value="UniProtKB-SubCell"/>
</dbReference>
<dbReference type="GO" id="GO:0042597">
    <property type="term" value="C:periplasmic space"/>
    <property type="evidence" value="ECO:0007669"/>
    <property type="project" value="InterPro"/>
</dbReference>
<keyword evidence="3 7" id="KW-0732">Signal</keyword>
<feature type="domain" description="CopC" evidence="8">
    <location>
        <begin position="30"/>
        <end position="124"/>
    </location>
</feature>
<keyword evidence="6" id="KW-0472">Membrane</keyword>
<gene>
    <name evidence="9" type="ORF">IDM49_09615</name>
</gene>
<dbReference type="Proteomes" id="UP000516404">
    <property type="component" value="Chromosome"/>
</dbReference>
<dbReference type="GO" id="GO:0006825">
    <property type="term" value="P:copper ion transport"/>
    <property type="evidence" value="ECO:0007669"/>
    <property type="project" value="InterPro"/>
</dbReference>
<dbReference type="InterPro" id="IPR014755">
    <property type="entry name" value="Cu-Rt/internalin_Ig-like"/>
</dbReference>
<keyword evidence="6" id="KW-1133">Transmembrane helix</keyword>
<evidence type="ECO:0000256" key="6">
    <source>
        <dbReference type="SAM" id="Phobius"/>
    </source>
</evidence>
<proteinExistence type="predicted"/>
<evidence type="ECO:0000313" key="9">
    <source>
        <dbReference type="EMBL" id="QNV37468.1"/>
    </source>
</evidence>
<reference evidence="9 10" key="1">
    <citation type="submission" date="2020-09" db="EMBL/GenBank/DDBJ databases">
        <title>Investigation of environmental microbes.</title>
        <authorList>
            <person name="Ou Y."/>
            <person name="Kang Q."/>
        </authorList>
    </citation>
    <scope>NUCLEOTIDE SEQUENCE [LARGE SCALE GENOMIC DNA]</scope>
    <source>
        <strain evidence="9 10">KJZ-14</strain>
    </source>
</reference>
<keyword evidence="6" id="KW-0812">Transmembrane</keyword>
<evidence type="ECO:0000256" key="2">
    <source>
        <dbReference type="ARBA" id="ARBA00022723"/>
    </source>
</evidence>
<dbReference type="InterPro" id="IPR007348">
    <property type="entry name" value="CopC_dom"/>
</dbReference>
<dbReference type="EMBL" id="CP061539">
    <property type="protein sequence ID" value="QNV37468.1"/>
    <property type="molecule type" value="Genomic_DNA"/>
</dbReference>
<evidence type="ECO:0000259" key="8">
    <source>
        <dbReference type="Pfam" id="PF04234"/>
    </source>
</evidence>
<accession>A0A7H2BCS2</accession>
<keyword evidence="2" id="KW-0479">Metal-binding</keyword>
<dbReference type="GO" id="GO:0005886">
    <property type="term" value="C:plasma membrane"/>
    <property type="evidence" value="ECO:0007669"/>
    <property type="project" value="TreeGrafter"/>
</dbReference>
<dbReference type="PANTHER" id="PTHR34820:SF4">
    <property type="entry name" value="INNER MEMBRANE PROTEIN YEBZ"/>
    <property type="match status" value="1"/>
</dbReference>
<keyword evidence="4" id="KW-0186">Copper</keyword>
<feature type="compositionally biased region" description="Low complexity" evidence="5">
    <location>
        <begin position="132"/>
        <end position="146"/>
    </location>
</feature>
<evidence type="ECO:0000256" key="4">
    <source>
        <dbReference type="ARBA" id="ARBA00023008"/>
    </source>
</evidence>
<organism evidence="9 10">
    <name type="scientific">Rothia terrae</name>
    <dbReference type="NCBI Taxonomy" id="396015"/>
    <lineage>
        <taxon>Bacteria</taxon>
        <taxon>Bacillati</taxon>
        <taxon>Actinomycetota</taxon>
        <taxon>Actinomycetes</taxon>
        <taxon>Micrococcales</taxon>
        <taxon>Micrococcaceae</taxon>
        <taxon>Rothia</taxon>
    </lineage>
</organism>
<dbReference type="GO" id="GO:0046688">
    <property type="term" value="P:response to copper ion"/>
    <property type="evidence" value="ECO:0007669"/>
    <property type="project" value="InterPro"/>
</dbReference>
<feature type="region of interest" description="Disordered" evidence="5">
    <location>
        <begin position="127"/>
        <end position="146"/>
    </location>
</feature>
<comment type="subcellular location">
    <subcellularLocation>
        <location evidence="1">Cell envelope</location>
    </subcellularLocation>
</comment>